<name>A0A9P4MQX4_9PLEO</name>
<dbReference type="GO" id="GO:0000939">
    <property type="term" value="C:inner kinetochore"/>
    <property type="evidence" value="ECO:0007669"/>
    <property type="project" value="TreeGrafter"/>
</dbReference>
<evidence type="ECO:0000256" key="4">
    <source>
        <dbReference type="ARBA" id="ARBA00022454"/>
    </source>
</evidence>
<dbReference type="PANTHER" id="PTHR48208">
    <property type="entry name" value="CENTROMERE PROTEIN I"/>
    <property type="match status" value="1"/>
</dbReference>
<comment type="caution">
    <text evidence="7">The sequence shown here is derived from an EMBL/GenBank/DDBJ whole genome shotgun (WGS) entry which is preliminary data.</text>
</comment>
<evidence type="ECO:0000256" key="2">
    <source>
        <dbReference type="ARBA" id="ARBA00004584"/>
    </source>
</evidence>
<comment type="similarity">
    <text evidence="3">Belongs to the CENP-I/CTF3 family.</text>
</comment>
<dbReference type="GO" id="GO:0034080">
    <property type="term" value="P:CENP-A containing chromatin assembly"/>
    <property type="evidence" value="ECO:0007669"/>
    <property type="project" value="TreeGrafter"/>
</dbReference>
<dbReference type="Pfam" id="PF07778">
    <property type="entry name" value="CENP-I"/>
    <property type="match status" value="1"/>
</dbReference>
<dbReference type="InterPro" id="IPR012485">
    <property type="entry name" value="CENP-I"/>
</dbReference>
<dbReference type="Proteomes" id="UP000799536">
    <property type="component" value="Unassembled WGS sequence"/>
</dbReference>
<comment type="subcellular location">
    <subcellularLocation>
        <location evidence="2">Chromosome</location>
        <location evidence="2">Centromere</location>
    </subcellularLocation>
    <subcellularLocation>
        <location evidence="1">Nucleus</location>
    </subcellularLocation>
</comment>
<dbReference type="GO" id="GO:0000070">
    <property type="term" value="P:mitotic sister chromatid segregation"/>
    <property type="evidence" value="ECO:0007669"/>
    <property type="project" value="TreeGrafter"/>
</dbReference>
<accession>A0A9P4MQX4</accession>
<dbReference type="OrthoDB" id="6347512at2759"/>
<keyword evidence="5" id="KW-0539">Nucleus</keyword>
<keyword evidence="4" id="KW-0158">Chromosome</keyword>
<evidence type="ECO:0000256" key="5">
    <source>
        <dbReference type="ARBA" id="ARBA00023242"/>
    </source>
</evidence>
<protein>
    <submittedName>
        <fullName evidence="7">Mis6-domain-containing protein</fullName>
    </submittedName>
</protein>
<dbReference type="EMBL" id="ML993941">
    <property type="protein sequence ID" value="KAF2202314.1"/>
    <property type="molecule type" value="Genomic_DNA"/>
</dbReference>
<evidence type="ECO:0000256" key="3">
    <source>
        <dbReference type="ARBA" id="ARBA00005470"/>
    </source>
</evidence>
<keyword evidence="6" id="KW-0137">Centromere</keyword>
<evidence type="ECO:0000256" key="1">
    <source>
        <dbReference type="ARBA" id="ARBA00004123"/>
    </source>
</evidence>
<evidence type="ECO:0000313" key="8">
    <source>
        <dbReference type="Proteomes" id="UP000799536"/>
    </source>
</evidence>
<dbReference type="CDD" id="cd22647">
    <property type="entry name" value="CTF3_NTD_HEAT"/>
    <property type="match status" value="1"/>
</dbReference>
<proteinExistence type="inferred from homology"/>
<sequence length="708" mass="78491">MPSATDNATRSASLHDAVEALQTASRTPAKQRAVKVSGVVDAICSYAFEDGLDASSLKVVLQIVTKKTELDQSSVTNLVKSLYPAQRVSNDVVITAVGALGQGKGKPSPATQNSLVKWLIIVHEVLEDAKILSRLYGVLFGMLDMISLRTSLCHMLSLITRRKHVKPFRIQQLLELSRGIGNEPALQGLLRVYKDYYPDIILGGANASRNSFPPPPDPEWRKRLLKIQDAEHRSVEDDFEHLNGFKVLRKGPKRSKLSVIPDVHTFHSNESSVTLEEIDNVDDFVEKLDRIELPGQLMSFLRDPLLQKYLTLNPSSIASQRIDLWLAAYLEDEYEAARHGVGTSLHLSEILDALLSLARSTKTVLPIVATFLKVYLPIWDGVTDDDAIIGLLSNFPFQPFSDVLSAYLEPAEMTLIRNNPRAFEKWIPMYTSLFRHWTAQVAPQADSAVTGATEQRNFIELVAHVSDLSLSIIASTPPLTNSPTVASILTFFEVVSTSSVPKVIPIILPPPQLIYSLVMSSSATILARTCGILANYKSAFDTHPTPISQYYPTAMTNRFNGYLMDTCNLIWRSRALLTADANSVGFYCSPAVREALNTYLLKMDREYGVSFAFGLSHNPLLSSLSAATWRSLEDAMIEKEGYDRHAVNRHKGPPTQRSLAVLAKEGGVDIPWKQYRIHVLRWLDERACGGIKNLMFATMTGLKDAAVT</sequence>
<evidence type="ECO:0000313" key="7">
    <source>
        <dbReference type="EMBL" id="KAF2202314.1"/>
    </source>
</evidence>
<keyword evidence="8" id="KW-1185">Reference proteome</keyword>
<dbReference type="GO" id="GO:0005634">
    <property type="term" value="C:nucleus"/>
    <property type="evidence" value="ECO:0007669"/>
    <property type="project" value="UniProtKB-SubCell"/>
</dbReference>
<reference evidence="7" key="1">
    <citation type="journal article" date="2020" name="Stud. Mycol.">
        <title>101 Dothideomycetes genomes: a test case for predicting lifestyles and emergence of pathogens.</title>
        <authorList>
            <person name="Haridas S."/>
            <person name="Albert R."/>
            <person name="Binder M."/>
            <person name="Bloem J."/>
            <person name="Labutti K."/>
            <person name="Salamov A."/>
            <person name="Andreopoulos B."/>
            <person name="Baker S."/>
            <person name="Barry K."/>
            <person name="Bills G."/>
            <person name="Bluhm B."/>
            <person name="Cannon C."/>
            <person name="Castanera R."/>
            <person name="Culley D."/>
            <person name="Daum C."/>
            <person name="Ezra D."/>
            <person name="Gonzalez J."/>
            <person name="Henrissat B."/>
            <person name="Kuo A."/>
            <person name="Liang C."/>
            <person name="Lipzen A."/>
            <person name="Lutzoni F."/>
            <person name="Magnuson J."/>
            <person name="Mondo S."/>
            <person name="Nolan M."/>
            <person name="Ohm R."/>
            <person name="Pangilinan J."/>
            <person name="Park H.-J."/>
            <person name="Ramirez L."/>
            <person name="Alfaro M."/>
            <person name="Sun H."/>
            <person name="Tritt A."/>
            <person name="Yoshinaga Y."/>
            <person name="Zwiers L.-H."/>
            <person name="Turgeon B."/>
            <person name="Goodwin S."/>
            <person name="Spatafora J."/>
            <person name="Crous P."/>
            <person name="Grigoriev I."/>
        </authorList>
    </citation>
    <scope>NUCLEOTIDE SEQUENCE</scope>
    <source>
        <strain evidence="7">ATCC 74209</strain>
    </source>
</reference>
<dbReference type="AlphaFoldDB" id="A0A9P4MQX4"/>
<gene>
    <name evidence="7" type="ORF">GQ43DRAFT_455182</name>
</gene>
<organism evidence="7 8">
    <name type="scientific">Delitschia confertaspora ATCC 74209</name>
    <dbReference type="NCBI Taxonomy" id="1513339"/>
    <lineage>
        <taxon>Eukaryota</taxon>
        <taxon>Fungi</taxon>
        <taxon>Dikarya</taxon>
        <taxon>Ascomycota</taxon>
        <taxon>Pezizomycotina</taxon>
        <taxon>Dothideomycetes</taxon>
        <taxon>Pleosporomycetidae</taxon>
        <taxon>Pleosporales</taxon>
        <taxon>Delitschiaceae</taxon>
        <taxon>Delitschia</taxon>
    </lineage>
</organism>
<evidence type="ECO:0000256" key="6">
    <source>
        <dbReference type="ARBA" id="ARBA00023328"/>
    </source>
</evidence>
<dbReference type="PANTHER" id="PTHR48208:SF2">
    <property type="entry name" value="CENTROMERE PROTEIN I"/>
    <property type="match status" value="1"/>
</dbReference>